<dbReference type="InterPro" id="IPR042258">
    <property type="entry name" value="DGOK_N"/>
</dbReference>
<dbReference type="GO" id="GO:0034194">
    <property type="term" value="P:D-galactonate catabolic process"/>
    <property type="evidence" value="ECO:0007669"/>
    <property type="project" value="InterPro"/>
</dbReference>
<accession>A0A1Y5RHS8</accession>
<keyword evidence="1" id="KW-0418">Kinase</keyword>
<dbReference type="AlphaFoldDB" id="A0A1Y5RHS8"/>
<name>A0A1Y5RHS8_9RHOB</name>
<dbReference type="GO" id="GO:0008671">
    <property type="term" value="F:2-dehydro-3-deoxygalactonokinase activity"/>
    <property type="evidence" value="ECO:0007669"/>
    <property type="project" value="InterPro"/>
</dbReference>
<dbReference type="Gene3D" id="3.30.420.310">
    <property type="entry name" value="2-keto-3-deoxy-galactonokinase, C-terminal domain"/>
    <property type="match status" value="1"/>
</dbReference>
<evidence type="ECO:0000313" key="2">
    <source>
        <dbReference type="Proteomes" id="UP000193870"/>
    </source>
</evidence>
<keyword evidence="2" id="KW-1185">Reference proteome</keyword>
<sequence length="301" mass="31636">MGRTPLRPDWIALDWGTTHVRAWAMTAGGDVLANTHSASGMGTLGADGYAPALAALTEEWELPQPCPVLACGMVGARQGWVDAGYAAVPTAPLSVPPVRVPDAPEQWNVRIVPGLSQTRPPDVMRGEETQIAGFLSLNPKFDGTLCLPGSHTKWVQISAGEVVSFQTSMTGEFYAALSKHTVLRHSIGTGWDDTAFTEAVSDGLSRPEALAARAFQIRADALLNGMDEATAAARLSGLLIGSELAHARPYWLGMPVAIIGAPQLAARYAAALEAQGVSPIIARADACTLAGLKAAYAAWKE</sequence>
<dbReference type="Proteomes" id="UP000193870">
    <property type="component" value="Unassembled WGS sequence"/>
</dbReference>
<dbReference type="Pfam" id="PF05035">
    <property type="entry name" value="DGOK"/>
    <property type="match status" value="1"/>
</dbReference>
<protein>
    <submittedName>
        <fullName evidence="1">2-keto-3-deoxy-galactonokinase</fullName>
    </submittedName>
</protein>
<proteinExistence type="predicted"/>
<dbReference type="RefSeq" id="WP_085852578.1">
    <property type="nucleotide sequence ID" value="NZ_FOPF01000001.1"/>
</dbReference>
<dbReference type="InterPro" id="IPR007729">
    <property type="entry name" value="DGOK"/>
</dbReference>
<dbReference type="Gene3D" id="3.30.420.300">
    <property type="entry name" value="2-keto-3-deoxy-galactonokinase, substrate binding domain"/>
    <property type="match status" value="1"/>
</dbReference>
<dbReference type="OrthoDB" id="256574at2"/>
<dbReference type="EMBL" id="FWFV01000001">
    <property type="protein sequence ID" value="SLN17761.1"/>
    <property type="molecule type" value="Genomic_DNA"/>
</dbReference>
<evidence type="ECO:0000313" key="1">
    <source>
        <dbReference type="EMBL" id="SLN17761.1"/>
    </source>
</evidence>
<dbReference type="InterPro" id="IPR042257">
    <property type="entry name" value="DGOK_C"/>
</dbReference>
<gene>
    <name evidence="1" type="ORF">PAM7066_00564</name>
</gene>
<reference evidence="1 2" key="1">
    <citation type="submission" date="2017-03" db="EMBL/GenBank/DDBJ databases">
        <authorList>
            <person name="Afonso C.L."/>
            <person name="Miller P.J."/>
            <person name="Scott M.A."/>
            <person name="Spackman E."/>
            <person name="Goraichik I."/>
            <person name="Dimitrov K.M."/>
            <person name="Suarez D.L."/>
            <person name="Swayne D.E."/>
        </authorList>
    </citation>
    <scope>NUCLEOTIDE SEQUENCE [LARGE SCALE GENOMIC DNA]</scope>
    <source>
        <strain evidence="1 2">CECT 7066</strain>
    </source>
</reference>
<organism evidence="1 2">
    <name type="scientific">Palleronia marisminoris</name>
    <dbReference type="NCBI Taxonomy" id="315423"/>
    <lineage>
        <taxon>Bacteria</taxon>
        <taxon>Pseudomonadati</taxon>
        <taxon>Pseudomonadota</taxon>
        <taxon>Alphaproteobacteria</taxon>
        <taxon>Rhodobacterales</taxon>
        <taxon>Roseobacteraceae</taxon>
        <taxon>Palleronia</taxon>
    </lineage>
</organism>
<dbReference type="STRING" id="315423.SAMN04488020_101563"/>
<keyword evidence="1" id="KW-0808">Transferase</keyword>